<keyword evidence="1" id="KW-0805">Transcription regulation</keyword>
<gene>
    <name evidence="5" type="ORF">K7B10_06575</name>
</gene>
<keyword evidence="6" id="KW-1185">Reference proteome</keyword>
<dbReference type="SUPFAM" id="SSF46689">
    <property type="entry name" value="Homeodomain-like"/>
    <property type="match status" value="1"/>
</dbReference>
<dbReference type="InterPro" id="IPR018060">
    <property type="entry name" value="HTH_AraC"/>
</dbReference>
<evidence type="ECO:0000313" key="5">
    <source>
        <dbReference type="EMBL" id="MCC0094458.1"/>
    </source>
</evidence>
<reference evidence="5 6" key="1">
    <citation type="submission" date="2021-08" db="EMBL/GenBank/DDBJ databases">
        <title>Genomic Architecture of Streptomyces flavotricini NGL1 and Streptomyces erythrochromogenes HMS4 With Differential Plant Beneficial attributes and laccase production capabilities.</title>
        <authorList>
            <person name="Salwan R."/>
            <person name="Kaur R."/>
            <person name="Sharma V."/>
        </authorList>
    </citation>
    <scope>NUCLEOTIDE SEQUENCE [LARGE SCALE GENOMIC DNA]</scope>
    <source>
        <strain evidence="5 6">NGL1</strain>
    </source>
</reference>
<protein>
    <submittedName>
        <fullName evidence="5">Helix-turn-helix domain-containing protein</fullName>
    </submittedName>
</protein>
<name>A0ABS8E036_9ACTN</name>
<organism evidence="5 6">
    <name type="scientific">Streptomyces flavotricini</name>
    <dbReference type="NCBI Taxonomy" id="66888"/>
    <lineage>
        <taxon>Bacteria</taxon>
        <taxon>Bacillati</taxon>
        <taxon>Actinomycetota</taxon>
        <taxon>Actinomycetes</taxon>
        <taxon>Kitasatosporales</taxon>
        <taxon>Streptomycetaceae</taxon>
        <taxon>Streptomyces</taxon>
    </lineage>
</organism>
<dbReference type="InterPro" id="IPR046532">
    <property type="entry name" value="DUF6597"/>
</dbReference>
<sequence length="312" mass="34190">MPAGLSPSPRALTRDACPHGTWEVVRGRPHPRLRPGVRGYRGYRMDLGYGRRRLEVPDACVSLVFNLAGPVWVTLGTRVDAIARPYTSLVSGLQTRPTFGEHAGRVEGVEVLLAPWAAFGLLGQPMSDLADRMADPGELLGRRADLLAEALYEAVGWEPRFALLDATLRTWTEATRAGAAEPLRRAWGELLRSGGSLPVEELAVRAGRGKRRLEYLFREQIGLTPKTAARVLRFQRTLWLVDHGGRPLADVAVACGFSDQAHMNREFKAMSGRTPRRFRSERGAALPGGPAGVDRVAGQVTSIVLPDRFSRS</sequence>
<evidence type="ECO:0000256" key="2">
    <source>
        <dbReference type="ARBA" id="ARBA00023125"/>
    </source>
</evidence>
<accession>A0ABS8E036</accession>
<dbReference type="PANTHER" id="PTHR46796:SF15">
    <property type="entry name" value="BLL1074 PROTEIN"/>
    <property type="match status" value="1"/>
</dbReference>
<dbReference type="RefSeq" id="WP_229335020.1">
    <property type="nucleotide sequence ID" value="NZ_JAINUL010000001.1"/>
</dbReference>
<dbReference type="PANTHER" id="PTHR46796">
    <property type="entry name" value="HTH-TYPE TRANSCRIPTIONAL ACTIVATOR RHAS-RELATED"/>
    <property type="match status" value="1"/>
</dbReference>
<dbReference type="InterPro" id="IPR009057">
    <property type="entry name" value="Homeodomain-like_sf"/>
</dbReference>
<feature type="domain" description="HTH araC/xylS-type" evidence="4">
    <location>
        <begin position="181"/>
        <end position="281"/>
    </location>
</feature>
<dbReference type="Proteomes" id="UP001520654">
    <property type="component" value="Unassembled WGS sequence"/>
</dbReference>
<keyword evidence="2" id="KW-0238">DNA-binding</keyword>
<evidence type="ECO:0000256" key="1">
    <source>
        <dbReference type="ARBA" id="ARBA00023015"/>
    </source>
</evidence>
<dbReference type="EMBL" id="JAINUL010000001">
    <property type="protein sequence ID" value="MCC0094458.1"/>
    <property type="molecule type" value="Genomic_DNA"/>
</dbReference>
<evidence type="ECO:0000256" key="3">
    <source>
        <dbReference type="ARBA" id="ARBA00023163"/>
    </source>
</evidence>
<evidence type="ECO:0000313" key="6">
    <source>
        <dbReference type="Proteomes" id="UP001520654"/>
    </source>
</evidence>
<evidence type="ECO:0000259" key="4">
    <source>
        <dbReference type="PROSITE" id="PS01124"/>
    </source>
</evidence>
<dbReference type="Gene3D" id="1.10.10.60">
    <property type="entry name" value="Homeodomain-like"/>
    <property type="match status" value="1"/>
</dbReference>
<dbReference type="PROSITE" id="PS01124">
    <property type="entry name" value="HTH_ARAC_FAMILY_2"/>
    <property type="match status" value="1"/>
</dbReference>
<comment type="caution">
    <text evidence="5">The sequence shown here is derived from an EMBL/GenBank/DDBJ whole genome shotgun (WGS) entry which is preliminary data.</text>
</comment>
<proteinExistence type="predicted"/>
<dbReference type="InterPro" id="IPR050204">
    <property type="entry name" value="AraC_XylS_family_regulators"/>
</dbReference>
<dbReference type="Pfam" id="PF12833">
    <property type="entry name" value="HTH_18"/>
    <property type="match status" value="1"/>
</dbReference>
<keyword evidence="3" id="KW-0804">Transcription</keyword>
<dbReference type="Pfam" id="PF20240">
    <property type="entry name" value="DUF6597"/>
    <property type="match status" value="1"/>
</dbReference>
<dbReference type="SMART" id="SM00342">
    <property type="entry name" value="HTH_ARAC"/>
    <property type="match status" value="1"/>
</dbReference>